<dbReference type="PANTHER" id="PTHR30587">
    <property type="entry name" value="FLAGELLAR BIOSYNTHETIC PROTEIN FLIP"/>
    <property type="match status" value="1"/>
</dbReference>
<feature type="region of interest" description="Disordered" evidence="13">
    <location>
        <begin position="1"/>
        <end position="20"/>
    </location>
</feature>
<keyword evidence="14" id="KW-0966">Cell projection</keyword>
<dbReference type="GO" id="GO:0009306">
    <property type="term" value="P:protein secretion"/>
    <property type="evidence" value="ECO:0007669"/>
    <property type="project" value="UniProtKB-UniRule"/>
</dbReference>
<keyword evidence="8 12" id="KW-1133">Transmembrane helix</keyword>
<keyword evidence="9 12" id="KW-0472">Membrane</keyword>
<keyword evidence="4 12" id="KW-1003">Cell membrane</keyword>
<feature type="transmembrane region" description="Helical" evidence="12">
    <location>
        <begin position="175"/>
        <end position="199"/>
    </location>
</feature>
<evidence type="ECO:0000256" key="6">
    <source>
        <dbReference type="ARBA" id="ARBA00022795"/>
    </source>
</evidence>
<keyword evidence="14" id="KW-0282">Flagellum</keyword>
<dbReference type="InterPro" id="IPR005838">
    <property type="entry name" value="T3SS_IM_P"/>
</dbReference>
<keyword evidence="5 12" id="KW-0812">Transmembrane</keyword>
<reference evidence="14" key="1">
    <citation type="submission" date="2021-05" db="EMBL/GenBank/DDBJ databases">
        <title>Energy efficiency and biological interactions define the core microbiome of deep oligotrophic groundwater.</title>
        <authorList>
            <person name="Mehrshad M."/>
            <person name="Lopez-Fernandez M."/>
            <person name="Bell E."/>
            <person name="Bernier-Latmani R."/>
            <person name="Bertilsson S."/>
            <person name="Dopson M."/>
        </authorList>
    </citation>
    <scope>NUCLEOTIDE SEQUENCE</scope>
    <source>
        <strain evidence="14">Modern_marine.mb.64</strain>
    </source>
</reference>
<gene>
    <name evidence="12 14" type="primary">fliP</name>
    <name evidence="14" type="ORF">KJ970_14720</name>
</gene>
<evidence type="ECO:0000256" key="12">
    <source>
        <dbReference type="RuleBase" id="RU362069"/>
    </source>
</evidence>
<comment type="similarity">
    <text evidence="1 12">Belongs to the FliP/MopC/SpaP family.</text>
</comment>
<evidence type="ECO:0000256" key="9">
    <source>
        <dbReference type="ARBA" id="ARBA00023136"/>
    </source>
</evidence>
<dbReference type="PROSITE" id="PS01061">
    <property type="entry name" value="FLIP_2"/>
    <property type="match status" value="1"/>
</dbReference>
<evidence type="ECO:0000256" key="4">
    <source>
        <dbReference type="ARBA" id="ARBA00022475"/>
    </source>
</evidence>
<dbReference type="GO" id="GO:0044781">
    <property type="term" value="P:bacterial-type flagellum organization"/>
    <property type="evidence" value="ECO:0007669"/>
    <property type="project" value="UniProtKB-UniRule"/>
</dbReference>
<proteinExistence type="inferred from homology"/>
<keyword evidence="11 12" id="KW-1006">Bacterial flagellum protein export</keyword>
<comment type="function">
    <text evidence="12">Plays a role in the flagellum-specific transport system.</text>
</comment>
<dbReference type="NCBIfam" id="TIGR01103">
    <property type="entry name" value="fliP"/>
    <property type="match status" value="1"/>
</dbReference>
<evidence type="ECO:0000256" key="5">
    <source>
        <dbReference type="ARBA" id="ARBA00022692"/>
    </source>
</evidence>
<evidence type="ECO:0000256" key="7">
    <source>
        <dbReference type="ARBA" id="ARBA00022927"/>
    </source>
</evidence>
<comment type="caution">
    <text evidence="14">The sequence shown here is derived from an EMBL/GenBank/DDBJ whole genome shotgun (WGS) entry which is preliminary data.</text>
</comment>
<dbReference type="GO" id="GO:0009425">
    <property type="term" value="C:bacterial-type flagellum basal body"/>
    <property type="evidence" value="ECO:0007669"/>
    <property type="project" value="UniProtKB-SubCell"/>
</dbReference>
<feature type="transmembrane region" description="Helical" evidence="12">
    <location>
        <begin position="74"/>
        <end position="93"/>
    </location>
</feature>
<evidence type="ECO:0000256" key="2">
    <source>
        <dbReference type="ARBA" id="ARBA00021714"/>
    </source>
</evidence>
<dbReference type="NCBIfam" id="NF009438">
    <property type="entry name" value="PRK12797.1"/>
    <property type="match status" value="1"/>
</dbReference>
<feature type="transmembrane region" description="Helical" evidence="12">
    <location>
        <begin position="211"/>
        <end position="228"/>
    </location>
</feature>
<dbReference type="PRINTS" id="PR00951">
    <property type="entry name" value="FLGBIOSNFLIP"/>
</dbReference>
<protein>
    <recommendedName>
        <fullName evidence="2 12">Flagellar biosynthetic protein FliP</fullName>
    </recommendedName>
</protein>
<evidence type="ECO:0000313" key="14">
    <source>
        <dbReference type="EMBL" id="MBU2692172.1"/>
    </source>
</evidence>
<dbReference type="GO" id="GO:0005886">
    <property type="term" value="C:plasma membrane"/>
    <property type="evidence" value="ECO:0007669"/>
    <property type="project" value="UniProtKB-SubCell"/>
</dbReference>
<dbReference type="InterPro" id="IPR005837">
    <property type="entry name" value="FliP"/>
</dbReference>
<comment type="subcellular location">
    <subcellularLocation>
        <location evidence="12">Cell membrane</location>
        <topology evidence="12">Multi-pass membrane protein</topology>
    </subcellularLocation>
    <subcellularLocation>
        <location evidence="12">Bacterial flagellum basal body</location>
    </subcellularLocation>
</comment>
<evidence type="ECO:0000256" key="13">
    <source>
        <dbReference type="SAM" id="MobiDB-lite"/>
    </source>
</evidence>
<dbReference type="AlphaFoldDB" id="A0A948RZR1"/>
<accession>A0A948RZR1</accession>
<dbReference type="PANTHER" id="PTHR30587:SF0">
    <property type="entry name" value="FLAGELLAR BIOSYNTHETIC PROTEIN FLIP"/>
    <property type="match status" value="1"/>
</dbReference>
<dbReference type="PROSITE" id="PS01060">
    <property type="entry name" value="FLIP_1"/>
    <property type="match status" value="1"/>
</dbReference>
<feature type="transmembrane region" description="Helical" evidence="12">
    <location>
        <begin position="32"/>
        <end position="62"/>
    </location>
</feature>
<evidence type="ECO:0000313" key="15">
    <source>
        <dbReference type="Proteomes" id="UP000777784"/>
    </source>
</evidence>
<evidence type="ECO:0000256" key="3">
    <source>
        <dbReference type="ARBA" id="ARBA00022448"/>
    </source>
</evidence>
<name>A0A948RZR1_UNCEI</name>
<evidence type="ECO:0000256" key="1">
    <source>
        <dbReference type="ARBA" id="ARBA00006257"/>
    </source>
</evidence>
<evidence type="ECO:0000256" key="8">
    <source>
        <dbReference type="ARBA" id="ARBA00022989"/>
    </source>
</evidence>
<evidence type="ECO:0000256" key="11">
    <source>
        <dbReference type="ARBA" id="ARBA00023225"/>
    </source>
</evidence>
<dbReference type="Proteomes" id="UP000777784">
    <property type="component" value="Unassembled WGS sequence"/>
</dbReference>
<keyword evidence="3 12" id="KW-0813">Transport</keyword>
<evidence type="ECO:0000256" key="10">
    <source>
        <dbReference type="ARBA" id="ARBA00023143"/>
    </source>
</evidence>
<dbReference type="PRINTS" id="PR01302">
    <property type="entry name" value="TYPE3IMPPROT"/>
</dbReference>
<sequence>MLASGTAHAGPSLTVSMGEEEGSERVASTIQIVFLLTLLSMAPALILMVTSFTRIIIVLGFLRQAMSTQQMPPNPVLIGLALFLTFFVMSPVWTQIHQEAVRPYLNGEITPGDALKNGVAPLRGFMASQTREKDMALFQGLSKREKPANLGEVPLEVLIPSFMISELRKAFQMGFVLYLPFLIIDMVVASVLMSMGMLMLPPVMISLPFKILLFVLADGWHLVVRSIVTSFF</sequence>
<keyword evidence="7 12" id="KW-0653">Protein transport</keyword>
<dbReference type="Pfam" id="PF00813">
    <property type="entry name" value="FliP"/>
    <property type="match status" value="1"/>
</dbReference>
<dbReference type="EMBL" id="JAHJDP010000085">
    <property type="protein sequence ID" value="MBU2692172.1"/>
    <property type="molecule type" value="Genomic_DNA"/>
</dbReference>
<organism evidence="14 15">
    <name type="scientific">Eiseniibacteriota bacterium</name>
    <dbReference type="NCBI Taxonomy" id="2212470"/>
    <lineage>
        <taxon>Bacteria</taxon>
        <taxon>Candidatus Eiseniibacteriota</taxon>
    </lineage>
</organism>
<keyword evidence="14" id="KW-0969">Cilium</keyword>
<keyword evidence="10" id="KW-0975">Bacterial flagellum</keyword>
<keyword evidence="6 12" id="KW-1005">Bacterial flagellum biogenesis</keyword>